<evidence type="ECO:0000313" key="2">
    <source>
        <dbReference type="EMBL" id="GII76074.1"/>
    </source>
</evidence>
<name>A0A919QXR4_9ACTN</name>
<gene>
    <name evidence="2" type="ORF">Sru01_10560</name>
</gene>
<evidence type="ECO:0000259" key="1">
    <source>
        <dbReference type="Pfam" id="PF00149"/>
    </source>
</evidence>
<dbReference type="SUPFAM" id="SSF56300">
    <property type="entry name" value="Metallo-dependent phosphatases"/>
    <property type="match status" value="1"/>
</dbReference>
<dbReference type="AlphaFoldDB" id="A0A919QXR4"/>
<reference evidence="2" key="1">
    <citation type="submission" date="2021-01" db="EMBL/GenBank/DDBJ databases">
        <title>Whole genome shotgun sequence of Sphaerisporangium rufum NBRC 109079.</title>
        <authorList>
            <person name="Komaki H."/>
            <person name="Tamura T."/>
        </authorList>
    </citation>
    <scope>NUCLEOTIDE SEQUENCE</scope>
    <source>
        <strain evidence="2">NBRC 109079</strain>
    </source>
</reference>
<feature type="domain" description="Calcineurin-like phosphoesterase" evidence="1">
    <location>
        <begin position="4"/>
        <end position="229"/>
    </location>
</feature>
<dbReference type="GO" id="GO:0016787">
    <property type="term" value="F:hydrolase activity"/>
    <property type="evidence" value="ECO:0007669"/>
    <property type="project" value="InterPro"/>
</dbReference>
<dbReference type="InterPro" id="IPR004843">
    <property type="entry name" value="Calcineurin-like_PHP"/>
</dbReference>
<accession>A0A919QXR4</accession>
<protein>
    <submittedName>
        <fullName evidence="2">Metallophosphoesterase</fullName>
    </submittedName>
</protein>
<sequence>MSGMRVHVVSDVHGRADALARAGDGADALVCLGDLLLFVDYADHSQGIFAELFGAEQATRFVALRTAGRFDEARGMSARLWATLGGEPREHIERAVREQYTRIFAAMPTPAYLTPGNVDLPALWGDYLRDGHHMLDGQVAEIGGVTFGFVGGGLRTRYRTPNEVDDEDFARKVAAVGAVDVLCCHIPPAVPGLLYDVVARRFERGSEATLEAIRRTQPRYALFGHVHQPLARRTRIGRTECVNVGHFRGRGTPFALEL</sequence>
<organism evidence="2 3">
    <name type="scientific">Sphaerisporangium rufum</name>
    <dbReference type="NCBI Taxonomy" id="1381558"/>
    <lineage>
        <taxon>Bacteria</taxon>
        <taxon>Bacillati</taxon>
        <taxon>Actinomycetota</taxon>
        <taxon>Actinomycetes</taxon>
        <taxon>Streptosporangiales</taxon>
        <taxon>Streptosporangiaceae</taxon>
        <taxon>Sphaerisporangium</taxon>
    </lineage>
</organism>
<dbReference type="Proteomes" id="UP000655287">
    <property type="component" value="Unassembled WGS sequence"/>
</dbReference>
<dbReference type="Gene3D" id="3.60.21.10">
    <property type="match status" value="1"/>
</dbReference>
<comment type="caution">
    <text evidence="2">The sequence shown here is derived from an EMBL/GenBank/DDBJ whole genome shotgun (WGS) entry which is preliminary data.</text>
</comment>
<dbReference type="InterPro" id="IPR029052">
    <property type="entry name" value="Metallo-depent_PP-like"/>
</dbReference>
<proteinExistence type="predicted"/>
<keyword evidence="3" id="KW-1185">Reference proteome</keyword>
<dbReference type="Pfam" id="PF00149">
    <property type="entry name" value="Metallophos"/>
    <property type="match status" value="1"/>
</dbReference>
<dbReference type="EMBL" id="BOOU01000013">
    <property type="protein sequence ID" value="GII76074.1"/>
    <property type="molecule type" value="Genomic_DNA"/>
</dbReference>
<evidence type="ECO:0000313" key="3">
    <source>
        <dbReference type="Proteomes" id="UP000655287"/>
    </source>
</evidence>